<dbReference type="EMBL" id="GBXM01020658">
    <property type="protein sequence ID" value="JAH87919.1"/>
    <property type="molecule type" value="Transcribed_RNA"/>
</dbReference>
<organism evidence="2">
    <name type="scientific">Anguilla anguilla</name>
    <name type="common">European freshwater eel</name>
    <name type="synonym">Muraena anguilla</name>
    <dbReference type="NCBI Taxonomy" id="7936"/>
    <lineage>
        <taxon>Eukaryota</taxon>
        <taxon>Metazoa</taxon>
        <taxon>Chordata</taxon>
        <taxon>Craniata</taxon>
        <taxon>Vertebrata</taxon>
        <taxon>Euteleostomi</taxon>
        <taxon>Actinopterygii</taxon>
        <taxon>Neopterygii</taxon>
        <taxon>Teleostei</taxon>
        <taxon>Anguilliformes</taxon>
        <taxon>Anguillidae</taxon>
        <taxon>Anguilla</taxon>
    </lineage>
</organism>
<dbReference type="AlphaFoldDB" id="A0A0E9WC01"/>
<name>A0A0E9WC01_ANGAN</name>
<keyword evidence="1" id="KW-0472">Membrane</keyword>
<evidence type="ECO:0000256" key="1">
    <source>
        <dbReference type="SAM" id="Phobius"/>
    </source>
</evidence>
<proteinExistence type="predicted"/>
<reference evidence="2" key="2">
    <citation type="journal article" date="2015" name="Fish Shellfish Immunol.">
        <title>Early steps in the European eel (Anguilla anguilla)-Vibrio vulnificus interaction in the gills: Role of the RtxA13 toxin.</title>
        <authorList>
            <person name="Callol A."/>
            <person name="Pajuelo D."/>
            <person name="Ebbesson L."/>
            <person name="Teles M."/>
            <person name="MacKenzie S."/>
            <person name="Amaro C."/>
        </authorList>
    </citation>
    <scope>NUCLEOTIDE SEQUENCE</scope>
</reference>
<protein>
    <submittedName>
        <fullName evidence="2">Uncharacterized protein</fullName>
    </submittedName>
</protein>
<feature type="transmembrane region" description="Helical" evidence="1">
    <location>
        <begin position="9"/>
        <end position="27"/>
    </location>
</feature>
<evidence type="ECO:0000313" key="2">
    <source>
        <dbReference type="EMBL" id="JAH87919.1"/>
    </source>
</evidence>
<keyword evidence="1" id="KW-0812">Transmembrane</keyword>
<accession>A0A0E9WC01</accession>
<sequence length="29" mass="3238">MNDGVNGEFLLNLVILFHSAVLVRRLVVV</sequence>
<keyword evidence="1" id="KW-1133">Transmembrane helix</keyword>
<reference evidence="2" key="1">
    <citation type="submission" date="2014-11" db="EMBL/GenBank/DDBJ databases">
        <authorList>
            <person name="Amaro Gonzalez C."/>
        </authorList>
    </citation>
    <scope>NUCLEOTIDE SEQUENCE</scope>
</reference>